<organism evidence="6 7">
    <name type="scientific">Amniculicola lignicola CBS 123094</name>
    <dbReference type="NCBI Taxonomy" id="1392246"/>
    <lineage>
        <taxon>Eukaryota</taxon>
        <taxon>Fungi</taxon>
        <taxon>Dikarya</taxon>
        <taxon>Ascomycota</taxon>
        <taxon>Pezizomycotina</taxon>
        <taxon>Dothideomycetes</taxon>
        <taxon>Pleosporomycetidae</taxon>
        <taxon>Pleosporales</taxon>
        <taxon>Amniculicolaceae</taxon>
        <taxon>Amniculicola</taxon>
    </lineage>
</organism>
<feature type="domain" description="Protein kinase" evidence="5">
    <location>
        <begin position="172"/>
        <end position="488"/>
    </location>
</feature>
<evidence type="ECO:0000313" key="7">
    <source>
        <dbReference type="Proteomes" id="UP000799779"/>
    </source>
</evidence>
<evidence type="ECO:0000259" key="5">
    <source>
        <dbReference type="PROSITE" id="PS50011"/>
    </source>
</evidence>
<evidence type="ECO:0000256" key="3">
    <source>
        <dbReference type="ARBA" id="ARBA00030237"/>
    </source>
</evidence>
<dbReference type="OrthoDB" id="1668230at2759"/>
<accession>A0A6A5X5N7</accession>
<reference evidence="6" key="1">
    <citation type="journal article" date="2020" name="Stud. Mycol.">
        <title>101 Dothideomycetes genomes: a test case for predicting lifestyles and emergence of pathogens.</title>
        <authorList>
            <person name="Haridas S."/>
            <person name="Albert R."/>
            <person name="Binder M."/>
            <person name="Bloem J."/>
            <person name="Labutti K."/>
            <person name="Salamov A."/>
            <person name="Andreopoulos B."/>
            <person name="Baker S."/>
            <person name="Barry K."/>
            <person name="Bills G."/>
            <person name="Bluhm B."/>
            <person name="Cannon C."/>
            <person name="Castanera R."/>
            <person name="Culley D."/>
            <person name="Daum C."/>
            <person name="Ezra D."/>
            <person name="Gonzalez J."/>
            <person name="Henrissat B."/>
            <person name="Kuo A."/>
            <person name="Liang C."/>
            <person name="Lipzen A."/>
            <person name="Lutzoni F."/>
            <person name="Magnuson J."/>
            <person name="Mondo S."/>
            <person name="Nolan M."/>
            <person name="Ohm R."/>
            <person name="Pangilinan J."/>
            <person name="Park H.-J."/>
            <person name="Ramirez L."/>
            <person name="Alfaro M."/>
            <person name="Sun H."/>
            <person name="Tritt A."/>
            <person name="Yoshinaga Y."/>
            <person name="Zwiers L.-H."/>
            <person name="Turgeon B."/>
            <person name="Goodwin S."/>
            <person name="Spatafora J."/>
            <person name="Crous P."/>
            <person name="Grigoriev I."/>
        </authorList>
    </citation>
    <scope>NUCLEOTIDE SEQUENCE</scope>
    <source>
        <strain evidence="6">CBS 123094</strain>
    </source>
</reference>
<dbReference type="AlphaFoldDB" id="A0A6A5X5N7"/>
<dbReference type="Gene3D" id="1.10.510.10">
    <property type="entry name" value="Transferase(Phosphotransferase) domain 1"/>
    <property type="match status" value="1"/>
</dbReference>
<evidence type="ECO:0000256" key="4">
    <source>
        <dbReference type="SAM" id="MobiDB-lite"/>
    </source>
</evidence>
<dbReference type="InterPro" id="IPR000719">
    <property type="entry name" value="Prot_kinase_dom"/>
</dbReference>
<dbReference type="GO" id="GO:0004674">
    <property type="term" value="F:protein serine/threonine kinase activity"/>
    <property type="evidence" value="ECO:0007669"/>
    <property type="project" value="InterPro"/>
</dbReference>
<evidence type="ECO:0000256" key="2">
    <source>
        <dbReference type="ARBA" id="ARBA00023006"/>
    </source>
</evidence>
<name>A0A6A5X5N7_9PLEO</name>
<protein>
    <recommendedName>
        <fullName evidence="3">Autophagy-related protein 1</fullName>
    </recommendedName>
</protein>
<dbReference type="Pfam" id="PF00069">
    <property type="entry name" value="Pkinase"/>
    <property type="match status" value="1"/>
</dbReference>
<comment type="subcellular location">
    <subcellularLocation>
        <location evidence="1">Preautophagosomal structure membrane</location>
        <topology evidence="1">Peripheral membrane protein</topology>
    </subcellularLocation>
</comment>
<dbReference type="SMART" id="SM00220">
    <property type="entry name" value="S_TKc"/>
    <property type="match status" value="1"/>
</dbReference>
<dbReference type="EMBL" id="ML977556">
    <property type="protein sequence ID" value="KAF2008171.1"/>
    <property type="molecule type" value="Genomic_DNA"/>
</dbReference>
<feature type="compositionally biased region" description="Low complexity" evidence="4">
    <location>
        <begin position="108"/>
        <end position="131"/>
    </location>
</feature>
<dbReference type="GO" id="GO:0010506">
    <property type="term" value="P:regulation of autophagy"/>
    <property type="evidence" value="ECO:0007669"/>
    <property type="project" value="InterPro"/>
</dbReference>
<feature type="compositionally biased region" description="Polar residues" evidence="4">
    <location>
        <begin position="10"/>
        <end position="33"/>
    </location>
</feature>
<feature type="region of interest" description="Disordered" evidence="4">
    <location>
        <begin position="1"/>
        <end position="154"/>
    </location>
</feature>
<sequence length="488" mass="52989">MGRVPGFTFPASQTALSTTDPTFKSTRPQIQLQTPTSSTTPSPELKTVFATSTDISGRSERRDFLSKTFSTPPPDSPSRIRASTMSDRIQDPRILHDSGAITPPFTPTGPSHGHSHSASSAYSLTGSLSSLRRGDSTASTGSRRGILVEEKEQPGSTELKKFPYWETDYEITDKKKPLGSGLWSDVYQATPCLPTLSSDETPSSALSGNGTNPTPPITPTRFRKASLTQDGLPNLPPAYAIKVPASRSAKAVLSFEAKTLSYLSRFPDSDKYTVPFYGQDMRSEALVLKAMDCTLESWIDTHLNTLSEPLRAQKLAQVFPDLALQLLNGLEWMHDHGCIHADIKPSNILLSPEPPTLSSTPPVPRLVYSDFSSASLSTLTASDQDPTTKPPPAPLGGGTWDYLDPILLTKPSPPPCAASDLWGLAITLLCLVLGCSPFDAEGTNVYRRREVIKQGVPMAYLRHGDLEMRNGRRGLADEMIEGEEKMRG</sequence>
<dbReference type="GO" id="GO:0006914">
    <property type="term" value="P:autophagy"/>
    <property type="evidence" value="ECO:0007669"/>
    <property type="project" value="UniProtKB-KW"/>
</dbReference>
<dbReference type="SUPFAM" id="SSF56112">
    <property type="entry name" value="Protein kinase-like (PK-like)"/>
    <property type="match status" value="1"/>
</dbReference>
<dbReference type="PROSITE" id="PS50011">
    <property type="entry name" value="PROTEIN_KINASE_DOM"/>
    <property type="match status" value="1"/>
</dbReference>
<dbReference type="PROSITE" id="PS00108">
    <property type="entry name" value="PROTEIN_KINASE_ST"/>
    <property type="match status" value="1"/>
</dbReference>
<dbReference type="InterPro" id="IPR045269">
    <property type="entry name" value="Atg1-like"/>
</dbReference>
<keyword evidence="2" id="KW-0072">Autophagy</keyword>
<gene>
    <name evidence="6" type="ORF">P154DRAFT_17211</name>
</gene>
<dbReference type="GO" id="GO:0005524">
    <property type="term" value="F:ATP binding"/>
    <property type="evidence" value="ECO:0007669"/>
    <property type="project" value="InterPro"/>
</dbReference>
<evidence type="ECO:0000256" key="1">
    <source>
        <dbReference type="ARBA" id="ARBA00004623"/>
    </source>
</evidence>
<feature type="region of interest" description="Disordered" evidence="4">
    <location>
        <begin position="195"/>
        <end position="220"/>
    </location>
</feature>
<dbReference type="PANTHER" id="PTHR24348">
    <property type="entry name" value="SERINE/THREONINE-PROTEIN KINASE UNC-51-RELATED"/>
    <property type="match status" value="1"/>
</dbReference>
<dbReference type="Proteomes" id="UP000799779">
    <property type="component" value="Unassembled WGS sequence"/>
</dbReference>
<proteinExistence type="predicted"/>
<feature type="compositionally biased region" description="Low complexity" evidence="4">
    <location>
        <begin position="34"/>
        <end position="43"/>
    </location>
</feature>
<dbReference type="InterPro" id="IPR008271">
    <property type="entry name" value="Ser/Thr_kinase_AS"/>
</dbReference>
<keyword evidence="7" id="KW-1185">Reference proteome</keyword>
<dbReference type="InterPro" id="IPR011009">
    <property type="entry name" value="Kinase-like_dom_sf"/>
</dbReference>
<dbReference type="GO" id="GO:0034045">
    <property type="term" value="C:phagophore assembly site membrane"/>
    <property type="evidence" value="ECO:0007669"/>
    <property type="project" value="UniProtKB-SubCell"/>
</dbReference>
<evidence type="ECO:0000313" key="6">
    <source>
        <dbReference type="EMBL" id="KAF2008171.1"/>
    </source>
</evidence>
<feature type="compositionally biased region" description="Polar residues" evidence="4">
    <location>
        <begin position="195"/>
        <end position="207"/>
    </location>
</feature>